<dbReference type="InterPro" id="IPR010982">
    <property type="entry name" value="Lambda_DNA-bd_dom_sf"/>
</dbReference>
<dbReference type="SMART" id="SM00530">
    <property type="entry name" value="HTH_XRE"/>
    <property type="match status" value="1"/>
</dbReference>
<organism evidence="2 3">
    <name type="scientific">Clostridium folliculivorans</name>
    <dbReference type="NCBI Taxonomy" id="2886038"/>
    <lineage>
        <taxon>Bacteria</taxon>
        <taxon>Bacillati</taxon>
        <taxon>Bacillota</taxon>
        <taxon>Clostridia</taxon>
        <taxon>Eubacteriales</taxon>
        <taxon>Clostridiaceae</taxon>
        <taxon>Clostridium</taxon>
    </lineage>
</organism>
<dbReference type="AlphaFoldDB" id="A0A9W5Y6H7"/>
<keyword evidence="3" id="KW-1185">Reference proteome</keyword>
<evidence type="ECO:0000313" key="2">
    <source>
        <dbReference type="EMBL" id="GKU27551.1"/>
    </source>
</evidence>
<accession>A0A9W5Y6H7</accession>
<sequence>MERKNIIGSNVKLFRKRKNCTQKDLVAKINLQGIKIDEPMLSRIESETRPVFDYEVFAIANALSISIDDLFKFKE</sequence>
<gene>
    <name evidence="2" type="ORF">CFOLD11_43780</name>
</gene>
<dbReference type="GO" id="GO:0003677">
    <property type="term" value="F:DNA binding"/>
    <property type="evidence" value="ECO:0007669"/>
    <property type="project" value="InterPro"/>
</dbReference>
<dbReference type="InterPro" id="IPR001387">
    <property type="entry name" value="Cro/C1-type_HTH"/>
</dbReference>
<dbReference type="PROSITE" id="PS50943">
    <property type="entry name" value="HTH_CROC1"/>
    <property type="match status" value="1"/>
</dbReference>
<evidence type="ECO:0000313" key="3">
    <source>
        <dbReference type="Proteomes" id="UP001057868"/>
    </source>
</evidence>
<feature type="domain" description="HTH cro/C1-type" evidence="1">
    <location>
        <begin position="11"/>
        <end position="70"/>
    </location>
</feature>
<comment type="caution">
    <text evidence="2">The sequence shown here is derived from an EMBL/GenBank/DDBJ whole genome shotgun (WGS) entry which is preliminary data.</text>
</comment>
<dbReference type="RefSeq" id="WP_261854410.1">
    <property type="nucleotide sequence ID" value="NZ_BQXY01000013.1"/>
</dbReference>
<evidence type="ECO:0000259" key="1">
    <source>
        <dbReference type="PROSITE" id="PS50943"/>
    </source>
</evidence>
<dbReference type="SUPFAM" id="SSF47413">
    <property type="entry name" value="lambda repressor-like DNA-binding domains"/>
    <property type="match status" value="1"/>
</dbReference>
<name>A0A9W5Y6H7_9CLOT</name>
<reference evidence="2" key="1">
    <citation type="journal article" date="2023" name="Int. J. Syst. Evol. Microbiol.">
        <title>&lt;i&gt;Clostridium folliculivorans&lt;/i&gt; sp. nov., isolated from soil samples of an organic paddy in Japan.</title>
        <authorList>
            <person name="Tazawa J."/>
            <person name="Kobayashi H."/>
            <person name="Tanizawa Y."/>
            <person name="Uchino A."/>
            <person name="Tanaka F."/>
            <person name="Urashima Y."/>
            <person name="Miura S."/>
            <person name="Sakamoto M."/>
            <person name="Ohkuma M."/>
            <person name="Tohno M."/>
        </authorList>
    </citation>
    <scope>NUCLEOTIDE SEQUENCE</scope>
    <source>
        <strain evidence="2">D1-1</strain>
    </source>
</reference>
<dbReference type="EMBL" id="BQXY01000013">
    <property type="protein sequence ID" value="GKU27551.1"/>
    <property type="molecule type" value="Genomic_DNA"/>
</dbReference>
<dbReference type="CDD" id="cd00093">
    <property type="entry name" value="HTH_XRE"/>
    <property type="match status" value="1"/>
</dbReference>
<proteinExistence type="predicted"/>
<protein>
    <recommendedName>
        <fullName evidence="1">HTH cro/C1-type domain-containing protein</fullName>
    </recommendedName>
</protein>
<dbReference type="Gene3D" id="1.10.260.40">
    <property type="entry name" value="lambda repressor-like DNA-binding domains"/>
    <property type="match status" value="1"/>
</dbReference>
<dbReference type="Proteomes" id="UP001057868">
    <property type="component" value="Unassembled WGS sequence"/>
</dbReference>